<evidence type="ECO:0008006" key="4">
    <source>
        <dbReference type="Google" id="ProtNLM"/>
    </source>
</evidence>
<dbReference type="Pfam" id="PF04005">
    <property type="entry name" value="Hus1"/>
    <property type="match status" value="1"/>
</dbReference>
<dbReference type="AlphaFoldDB" id="A0A4T0X0E3"/>
<dbReference type="GO" id="GO:0000077">
    <property type="term" value="P:DNA damage checkpoint signaling"/>
    <property type="evidence" value="ECO:0007669"/>
    <property type="project" value="InterPro"/>
</dbReference>
<accession>A0A4T0X0E3</accession>
<gene>
    <name evidence="2" type="ORF">CANINC_002744</name>
</gene>
<dbReference type="Gene3D" id="3.70.10.10">
    <property type="match status" value="1"/>
</dbReference>
<protein>
    <recommendedName>
        <fullName evidence="4">Checkpoint protein</fullName>
    </recommendedName>
</protein>
<proteinExistence type="predicted"/>
<dbReference type="STRING" id="52247.A0A4T0X0E3"/>
<sequence>MLKFTQDELHIISSDREGPYVLGTIGKVNFERYDVVAHTGMIGLDLNVEPVFQILKNFEKANGRGELRMKLQRGESLDEPTNNSNSGSNNNSGSNKRKPVFLVIAYTENITSSSELSHSFMIPVNLVKRELLEIPSAPGLRDIKLILDLNDTVTSFFNRIERYRAIETLNIVTNRLGEMKVEFQDEGKRMSIKWKDNLEAYTPNDVESQNSQTSGDQDKDNDLNMIKDIIVRVNSRWWNAGSKMLELCPTLQLFIQHAGCVFSGNVYNEPSCTLSYYIAGKLIN</sequence>
<dbReference type="EMBL" id="SELW01000432">
    <property type="protein sequence ID" value="TID27194.1"/>
    <property type="molecule type" value="Genomic_DNA"/>
</dbReference>
<feature type="compositionally biased region" description="Low complexity" evidence="1">
    <location>
        <begin position="82"/>
        <end position="94"/>
    </location>
</feature>
<dbReference type="InterPro" id="IPR007150">
    <property type="entry name" value="HUS1/Mec3"/>
</dbReference>
<evidence type="ECO:0000256" key="1">
    <source>
        <dbReference type="SAM" id="MobiDB-lite"/>
    </source>
</evidence>
<keyword evidence="3" id="KW-1185">Reference proteome</keyword>
<evidence type="ECO:0000313" key="3">
    <source>
        <dbReference type="Proteomes" id="UP000307173"/>
    </source>
</evidence>
<comment type="caution">
    <text evidence="2">The sequence shown here is derived from an EMBL/GenBank/DDBJ whole genome shotgun (WGS) entry which is preliminary data.</text>
</comment>
<dbReference type="OrthoDB" id="419537at2759"/>
<reference evidence="2 3" key="1">
    <citation type="journal article" date="2019" name="Front. Genet.">
        <title>Whole-Genome Sequencing of the Opportunistic Yeast Pathogen Candida inconspicua Uncovers Its Hybrid Origin.</title>
        <authorList>
            <person name="Mixao V."/>
            <person name="Hansen A.P."/>
            <person name="Saus E."/>
            <person name="Boekhout T."/>
            <person name="Lass-Florl C."/>
            <person name="Gabaldon T."/>
        </authorList>
    </citation>
    <scope>NUCLEOTIDE SEQUENCE [LARGE SCALE GENOMIC DNA]</scope>
    <source>
        <strain evidence="2 3">CBS 180</strain>
    </source>
</reference>
<organism evidence="2 3">
    <name type="scientific">Pichia inconspicua</name>
    <dbReference type="NCBI Taxonomy" id="52247"/>
    <lineage>
        <taxon>Eukaryota</taxon>
        <taxon>Fungi</taxon>
        <taxon>Dikarya</taxon>
        <taxon>Ascomycota</taxon>
        <taxon>Saccharomycotina</taxon>
        <taxon>Pichiomycetes</taxon>
        <taxon>Pichiales</taxon>
        <taxon>Pichiaceae</taxon>
        <taxon>Pichia</taxon>
    </lineage>
</organism>
<dbReference type="GO" id="GO:0030896">
    <property type="term" value="C:checkpoint clamp complex"/>
    <property type="evidence" value="ECO:0007669"/>
    <property type="project" value="InterPro"/>
</dbReference>
<name>A0A4T0X0E3_9ASCO</name>
<feature type="region of interest" description="Disordered" evidence="1">
    <location>
        <begin position="73"/>
        <end position="94"/>
    </location>
</feature>
<dbReference type="Proteomes" id="UP000307173">
    <property type="component" value="Unassembled WGS sequence"/>
</dbReference>
<evidence type="ECO:0000313" key="2">
    <source>
        <dbReference type="EMBL" id="TID27194.1"/>
    </source>
</evidence>